<feature type="transmembrane region" description="Helical" evidence="6">
    <location>
        <begin position="59"/>
        <end position="81"/>
    </location>
</feature>
<protein>
    <recommendedName>
        <fullName evidence="7">Sugar phosphate transporter domain-containing protein</fullName>
    </recommendedName>
</protein>
<keyword evidence="2 6" id="KW-0812">Transmembrane</keyword>
<feature type="transmembrane region" description="Helical" evidence="6">
    <location>
        <begin position="93"/>
        <end position="115"/>
    </location>
</feature>
<keyword evidence="4 6" id="KW-0472">Membrane</keyword>
<feature type="domain" description="Sugar phosphate transporter" evidence="7">
    <location>
        <begin position="58"/>
        <end position="324"/>
    </location>
</feature>
<evidence type="ECO:0000256" key="6">
    <source>
        <dbReference type="SAM" id="Phobius"/>
    </source>
</evidence>
<name>A0AAD9UFA0_RIDPI</name>
<accession>A0AAD9UFA0</accession>
<dbReference type="InterPro" id="IPR004853">
    <property type="entry name" value="Sugar_P_trans_dom"/>
</dbReference>
<dbReference type="EMBL" id="JAODUO010000176">
    <property type="protein sequence ID" value="KAK2187160.1"/>
    <property type="molecule type" value="Genomic_DNA"/>
</dbReference>
<dbReference type="PANTHER" id="PTHR11132">
    <property type="entry name" value="SOLUTE CARRIER FAMILY 35"/>
    <property type="match status" value="1"/>
</dbReference>
<dbReference type="AlphaFoldDB" id="A0AAD9UFA0"/>
<keyword evidence="3 6" id="KW-1133">Transmembrane helix</keyword>
<comment type="subcellular location">
    <subcellularLocation>
        <location evidence="1">Membrane</location>
        <topology evidence="1">Multi-pass membrane protein</topology>
    </subcellularLocation>
</comment>
<feature type="transmembrane region" description="Helical" evidence="6">
    <location>
        <begin position="284"/>
        <end position="302"/>
    </location>
</feature>
<evidence type="ECO:0000313" key="9">
    <source>
        <dbReference type="Proteomes" id="UP001209878"/>
    </source>
</evidence>
<gene>
    <name evidence="8" type="ORF">NP493_173g03000</name>
</gene>
<evidence type="ECO:0000256" key="1">
    <source>
        <dbReference type="ARBA" id="ARBA00004141"/>
    </source>
</evidence>
<evidence type="ECO:0000259" key="7">
    <source>
        <dbReference type="Pfam" id="PF03151"/>
    </source>
</evidence>
<evidence type="ECO:0000256" key="5">
    <source>
        <dbReference type="SAM" id="MobiDB-lite"/>
    </source>
</evidence>
<evidence type="ECO:0000256" key="4">
    <source>
        <dbReference type="ARBA" id="ARBA00023136"/>
    </source>
</evidence>
<evidence type="ECO:0000313" key="8">
    <source>
        <dbReference type="EMBL" id="KAK2187160.1"/>
    </source>
</evidence>
<reference evidence="8" key="1">
    <citation type="journal article" date="2023" name="Mol. Biol. Evol.">
        <title>Third-Generation Sequencing Reveals the Adaptive Role of the Epigenome in Three Deep-Sea Polychaetes.</title>
        <authorList>
            <person name="Perez M."/>
            <person name="Aroh O."/>
            <person name="Sun Y."/>
            <person name="Lan Y."/>
            <person name="Juniper S.K."/>
            <person name="Young C.R."/>
            <person name="Angers B."/>
            <person name="Qian P.Y."/>
        </authorList>
    </citation>
    <scope>NUCLEOTIDE SEQUENCE</scope>
    <source>
        <strain evidence="8">R07B-5</strain>
    </source>
</reference>
<feature type="transmembrane region" description="Helical" evidence="6">
    <location>
        <begin position="135"/>
        <end position="163"/>
    </location>
</feature>
<evidence type="ECO:0000256" key="2">
    <source>
        <dbReference type="ARBA" id="ARBA00022692"/>
    </source>
</evidence>
<feature type="transmembrane region" description="Helical" evidence="6">
    <location>
        <begin position="215"/>
        <end position="234"/>
    </location>
</feature>
<feature type="compositionally biased region" description="Basic and acidic residues" evidence="5">
    <location>
        <begin position="365"/>
        <end position="384"/>
    </location>
</feature>
<sequence>MIDRMPRTREHVQLTILSDEKLTAGNNRASPYIPKRKLKSRSKSNLYSMESLLTKSLKIAGAVAAYWTVSIFLVFINKYLLSDKDLKLDAVLFVTWFQCVVSVLLCGILATVAKLAPNLISFPEFKINLHTAREVLPLSIVFVSMISFNNLCLKFVGVAFYYVGRSLTTVFNVMLTRAILKQSTSWSAIGCCAVIVFGFMLGVDQEGAAGSLSIRGVLFGVCASLSVALYSIFIKKALPAVDDNIWRLTLYNNFNAVILFLPLMVVTGDISAVIAFPKIDSLSFWFYMVIGGTLGFAIGYVTGLQIQVTSPLTHNISGTAKACAQTVIATSYYHDVKPMLWWTSNFVVLFGSAAYAQVRRSEMKQKHDSDMKSLENATEAREQLLKNGSTPPLKITS</sequence>
<dbReference type="Proteomes" id="UP001209878">
    <property type="component" value="Unassembled WGS sequence"/>
</dbReference>
<dbReference type="InterPro" id="IPR050186">
    <property type="entry name" value="TPT_transporter"/>
</dbReference>
<feature type="region of interest" description="Disordered" evidence="5">
    <location>
        <begin position="365"/>
        <end position="397"/>
    </location>
</feature>
<feature type="compositionally biased region" description="Polar residues" evidence="5">
    <location>
        <begin position="386"/>
        <end position="397"/>
    </location>
</feature>
<keyword evidence="9" id="KW-1185">Reference proteome</keyword>
<dbReference type="GO" id="GO:0016020">
    <property type="term" value="C:membrane"/>
    <property type="evidence" value="ECO:0007669"/>
    <property type="project" value="UniProtKB-SubCell"/>
</dbReference>
<feature type="transmembrane region" description="Helical" evidence="6">
    <location>
        <begin position="183"/>
        <end position="203"/>
    </location>
</feature>
<dbReference type="Pfam" id="PF03151">
    <property type="entry name" value="TPT"/>
    <property type="match status" value="1"/>
</dbReference>
<proteinExistence type="predicted"/>
<evidence type="ECO:0000256" key="3">
    <source>
        <dbReference type="ARBA" id="ARBA00022989"/>
    </source>
</evidence>
<organism evidence="8 9">
    <name type="scientific">Ridgeia piscesae</name>
    <name type="common">Tubeworm</name>
    <dbReference type="NCBI Taxonomy" id="27915"/>
    <lineage>
        <taxon>Eukaryota</taxon>
        <taxon>Metazoa</taxon>
        <taxon>Spiralia</taxon>
        <taxon>Lophotrochozoa</taxon>
        <taxon>Annelida</taxon>
        <taxon>Polychaeta</taxon>
        <taxon>Sedentaria</taxon>
        <taxon>Canalipalpata</taxon>
        <taxon>Sabellida</taxon>
        <taxon>Siboglinidae</taxon>
        <taxon>Ridgeia</taxon>
    </lineage>
</organism>
<feature type="transmembrane region" description="Helical" evidence="6">
    <location>
        <begin position="254"/>
        <end position="277"/>
    </location>
</feature>
<comment type="caution">
    <text evidence="8">The sequence shown here is derived from an EMBL/GenBank/DDBJ whole genome shotgun (WGS) entry which is preliminary data.</text>
</comment>